<dbReference type="Pfam" id="PF00534">
    <property type="entry name" value="Glycos_transf_1"/>
    <property type="match status" value="1"/>
</dbReference>
<dbReference type="InterPro" id="IPR028098">
    <property type="entry name" value="Glyco_trans_4-like_N"/>
</dbReference>
<name>A0A3D8TLB3_9LIST</name>
<feature type="domain" description="Glycosyl transferase family 1" evidence="1">
    <location>
        <begin position="152"/>
        <end position="315"/>
    </location>
</feature>
<dbReference type="PANTHER" id="PTHR45947">
    <property type="entry name" value="SULFOQUINOVOSYL TRANSFERASE SQD2"/>
    <property type="match status" value="1"/>
</dbReference>
<evidence type="ECO:0000313" key="4">
    <source>
        <dbReference type="Proteomes" id="UP000257055"/>
    </source>
</evidence>
<evidence type="ECO:0000313" key="3">
    <source>
        <dbReference type="EMBL" id="RDW99567.1"/>
    </source>
</evidence>
<dbReference type="GO" id="GO:0016757">
    <property type="term" value="F:glycosyltransferase activity"/>
    <property type="evidence" value="ECO:0007669"/>
    <property type="project" value="InterPro"/>
</dbReference>
<evidence type="ECO:0000259" key="2">
    <source>
        <dbReference type="Pfam" id="PF13439"/>
    </source>
</evidence>
<proteinExistence type="predicted"/>
<keyword evidence="3" id="KW-0808">Transferase</keyword>
<gene>
    <name evidence="3" type="ORF">UR08_12145</name>
</gene>
<dbReference type="Gene3D" id="3.40.50.2000">
    <property type="entry name" value="Glycogen Phosphorylase B"/>
    <property type="match status" value="2"/>
</dbReference>
<accession>A0A3D8TLB3</accession>
<protein>
    <submittedName>
        <fullName evidence="3">Glycosyl transferase</fullName>
    </submittedName>
</protein>
<keyword evidence="4" id="KW-1185">Reference proteome</keyword>
<sequence>MIKLTMLSSAEKVKGQGVASAYRELVNLVSEHLSDKFDLSINTFRKSDITHYHTVDFHFYLSTFFKKKRGVRVGYVHFLPETLEGSLKLPKIARAVFYKYLISFYNRMDQIVVVNSSFIPKLEQHGVASEKIHYIPNFVSKKTFYPMKNEAKQEVRKKYHIDSDKFVVLGVGQVQHRKGVLDFIEVARALPEIEFVWAGGFSFGKITAGYAELKEIYDNPPENVKFIGIVDRTEMNACFNMADVFFMPSYNELFPMAILEAMSADVPVLVRDLDLYKDILTGYYDSATDNQGFIQKLRELKEDHSAYNKLVQMARSGAEYYSEERLTRIWDEFYHQLVKE</sequence>
<dbReference type="RefSeq" id="WP_115753954.1">
    <property type="nucleotide sequence ID" value="NZ_LARY01000003.1"/>
</dbReference>
<dbReference type="SUPFAM" id="SSF53756">
    <property type="entry name" value="UDP-Glycosyltransferase/glycogen phosphorylase"/>
    <property type="match status" value="1"/>
</dbReference>
<organism evidence="3 4">
    <name type="scientific">Listeria kieliensis</name>
    <dbReference type="NCBI Taxonomy" id="1621700"/>
    <lineage>
        <taxon>Bacteria</taxon>
        <taxon>Bacillati</taxon>
        <taxon>Bacillota</taxon>
        <taxon>Bacilli</taxon>
        <taxon>Bacillales</taxon>
        <taxon>Listeriaceae</taxon>
        <taxon>Listeria</taxon>
    </lineage>
</organism>
<reference evidence="4" key="1">
    <citation type="submission" date="2015-04" db="EMBL/GenBank/DDBJ databases">
        <authorList>
            <person name="Schardt J."/>
            <person name="Mueller-Herbst S."/>
            <person name="Scherer S."/>
            <person name="Huptas C."/>
        </authorList>
    </citation>
    <scope>NUCLEOTIDE SEQUENCE [LARGE SCALE GENOMIC DNA]</scope>
    <source>
        <strain evidence="4">Kiel-L1</strain>
    </source>
</reference>
<dbReference type="CDD" id="cd03801">
    <property type="entry name" value="GT4_PimA-like"/>
    <property type="match status" value="1"/>
</dbReference>
<dbReference type="Proteomes" id="UP000257055">
    <property type="component" value="Unassembled WGS sequence"/>
</dbReference>
<dbReference type="EMBL" id="LARY01000003">
    <property type="protein sequence ID" value="RDW99567.1"/>
    <property type="molecule type" value="Genomic_DNA"/>
</dbReference>
<dbReference type="AlphaFoldDB" id="A0A3D8TLB3"/>
<dbReference type="PANTHER" id="PTHR45947:SF3">
    <property type="entry name" value="SULFOQUINOVOSYL TRANSFERASE SQD2"/>
    <property type="match status" value="1"/>
</dbReference>
<dbReference type="InterPro" id="IPR001296">
    <property type="entry name" value="Glyco_trans_1"/>
</dbReference>
<comment type="caution">
    <text evidence="3">The sequence shown here is derived from an EMBL/GenBank/DDBJ whole genome shotgun (WGS) entry which is preliminary data.</text>
</comment>
<feature type="domain" description="Glycosyltransferase subfamily 4-like N-terminal" evidence="2">
    <location>
        <begin position="46"/>
        <end position="139"/>
    </location>
</feature>
<evidence type="ECO:0000259" key="1">
    <source>
        <dbReference type="Pfam" id="PF00534"/>
    </source>
</evidence>
<dbReference type="InterPro" id="IPR050194">
    <property type="entry name" value="Glycosyltransferase_grp1"/>
</dbReference>
<dbReference type="Pfam" id="PF13439">
    <property type="entry name" value="Glyco_transf_4"/>
    <property type="match status" value="1"/>
</dbReference>